<dbReference type="EMBL" id="BMMD01000016">
    <property type="protein sequence ID" value="GGJ87110.1"/>
    <property type="molecule type" value="Genomic_DNA"/>
</dbReference>
<dbReference type="PANTHER" id="PTHR10996:SF178">
    <property type="entry name" value="2-HYDROXYACID DEHYDROGENASE YGL185C-RELATED"/>
    <property type="match status" value="1"/>
</dbReference>
<sequence length="320" mass="33822">MSLWKDGGMTESRLLVSVPGETLREALTHGPGGVPEGVDVVVWDLSTPPPADHLDIVVPPYMGTARLLGALEHVWTRLVQAQSIGYDDIAPALPPGHVYANAASVHETSTAELALTLTLAVQRGIPGFVRGAVEGRWAPALHASLADRRVMLLGYGGVGRAIEARLAPFEVELVRVASRARDDDTGHIHGIDELPALLPGVDIVIVGVPLTAETTHLVDGAFLSALPDGALVVNISRGKIADTAAILAEAASGRLRFGLDVTDPEPLPQGHPLFALPNVLISPHVGGASSAMMPRMARLLRKQIERMLRGDEPVNVVLRS</sequence>
<keyword evidence="1" id="KW-0560">Oxidoreductase</keyword>
<dbReference type="GO" id="GO:0051287">
    <property type="term" value="F:NAD binding"/>
    <property type="evidence" value="ECO:0007669"/>
    <property type="project" value="InterPro"/>
</dbReference>
<name>A0A917PQD9_9MICO</name>
<dbReference type="Gene3D" id="3.40.50.720">
    <property type="entry name" value="NAD(P)-binding Rossmann-like Domain"/>
    <property type="match status" value="2"/>
</dbReference>
<protein>
    <submittedName>
        <fullName evidence="4">Dehydrogenase</fullName>
    </submittedName>
</protein>
<dbReference type="Pfam" id="PF02826">
    <property type="entry name" value="2-Hacid_dh_C"/>
    <property type="match status" value="1"/>
</dbReference>
<dbReference type="InterPro" id="IPR036291">
    <property type="entry name" value="NAD(P)-bd_dom_sf"/>
</dbReference>
<feature type="domain" description="D-isomer specific 2-hydroxyacid dehydrogenase NAD-binding" evidence="3">
    <location>
        <begin position="116"/>
        <end position="286"/>
    </location>
</feature>
<reference evidence="4" key="2">
    <citation type="submission" date="2020-09" db="EMBL/GenBank/DDBJ databases">
        <authorList>
            <person name="Sun Q."/>
            <person name="Zhou Y."/>
        </authorList>
    </citation>
    <scope>NUCLEOTIDE SEQUENCE</scope>
    <source>
        <strain evidence="4">CGMCC 1.8984</strain>
    </source>
</reference>
<dbReference type="GO" id="GO:0016618">
    <property type="term" value="F:hydroxypyruvate reductase [NAD(P)H] activity"/>
    <property type="evidence" value="ECO:0007669"/>
    <property type="project" value="TreeGrafter"/>
</dbReference>
<evidence type="ECO:0000313" key="4">
    <source>
        <dbReference type="EMBL" id="GGJ87110.1"/>
    </source>
</evidence>
<evidence type="ECO:0000313" key="5">
    <source>
        <dbReference type="Proteomes" id="UP000636956"/>
    </source>
</evidence>
<organism evidence="4 5">
    <name type="scientific">Agromyces bauzanensis</name>
    <dbReference type="NCBI Taxonomy" id="1308924"/>
    <lineage>
        <taxon>Bacteria</taxon>
        <taxon>Bacillati</taxon>
        <taxon>Actinomycetota</taxon>
        <taxon>Actinomycetes</taxon>
        <taxon>Micrococcales</taxon>
        <taxon>Microbacteriaceae</taxon>
        <taxon>Agromyces</taxon>
    </lineage>
</organism>
<dbReference type="PANTHER" id="PTHR10996">
    <property type="entry name" value="2-HYDROXYACID DEHYDROGENASE-RELATED"/>
    <property type="match status" value="1"/>
</dbReference>
<dbReference type="SUPFAM" id="SSF51735">
    <property type="entry name" value="NAD(P)-binding Rossmann-fold domains"/>
    <property type="match status" value="1"/>
</dbReference>
<keyword evidence="2" id="KW-0520">NAD</keyword>
<dbReference type="GO" id="GO:0005829">
    <property type="term" value="C:cytosol"/>
    <property type="evidence" value="ECO:0007669"/>
    <property type="project" value="TreeGrafter"/>
</dbReference>
<evidence type="ECO:0000256" key="1">
    <source>
        <dbReference type="ARBA" id="ARBA00023002"/>
    </source>
</evidence>
<dbReference type="CDD" id="cd12166">
    <property type="entry name" value="2-Hacid_dh_7"/>
    <property type="match status" value="1"/>
</dbReference>
<evidence type="ECO:0000256" key="2">
    <source>
        <dbReference type="ARBA" id="ARBA00023027"/>
    </source>
</evidence>
<dbReference type="InterPro" id="IPR050223">
    <property type="entry name" value="D-isomer_2-hydroxyacid_DH"/>
</dbReference>
<dbReference type="InterPro" id="IPR006140">
    <property type="entry name" value="D-isomer_DH_NAD-bd"/>
</dbReference>
<gene>
    <name evidence="4" type="ORF">GCM10011372_26990</name>
</gene>
<proteinExistence type="predicted"/>
<dbReference type="Proteomes" id="UP000636956">
    <property type="component" value="Unassembled WGS sequence"/>
</dbReference>
<comment type="caution">
    <text evidence="4">The sequence shown here is derived from an EMBL/GenBank/DDBJ whole genome shotgun (WGS) entry which is preliminary data.</text>
</comment>
<accession>A0A917PQD9</accession>
<reference evidence="4" key="1">
    <citation type="journal article" date="2014" name="Int. J. Syst. Evol. Microbiol.">
        <title>Complete genome sequence of Corynebacterium casei LMG S-19264T (=DSM 44701T), isolated from a smear-ripened cheese.</title>
        <authorList>
            <consortium name="US DOE Joint Genome Institute (JGI-PGF)"/>
            <person name="Walter F."/>
            <person name="Albersmeier A."/>
            <person name="Kalinowski J."/>
            <person name="Ruckert C."/>
        </authorList>
    </citation>
    <scope>NUCLEOTIDE SEQUENCE</scope>
    <source>
        <strain evidence="4">CGMCC 1.8984</strain>
    </source>
</reference>
<evidence type="ECO:0000259" key="3">
    <source>
        <dbReference type="Pfam" id="PF02826"/>
    </source>
</evidence>
<dbReference type="GO" id="GO:0030267">
    <property type="term" value="F:glyoxylate reductase (NADPH) activity"/>
    <property type="evidence" value="ECO:0007669"/>
    <property type="project" value="TreeGrafter"/>
</dbReference>
<dbReference type="AlphaFoldDB" id="A0A917PQD9"/>
<keyword evidence="5" id="KW-1185">Reference proteome</keyword>